<protein>
    <recommendedName>
        <fullName evidence="3">Immunity protein 50</fullName>
    </recommendedName>
</protein>
<gene>
    <name evidence="1" type="ORF">JN757_06285</name>
</gene>
<reference evidence="1 2" key="1">
    <citation type="submission" date="2021-03" db="EMBL/GenBank/DDBJ databases">
        <title>P. granadensis CT364 genome publication.</title>
        <authorList>
            <person name="Stach J."/>
            <person name="Montero-Calasanz Md.C."/>
        </authorList>
    </citation>
    <scope>NUCLEOTIDE SEQUENCE [LARGE SCALE GENOMIC DNA]</scope>
    <source>
        <strain evidence="1 2">CT364</strain>
    </source>
</reference>
<dbReference type="Proteomes" id="UP000663686">
    <property type="component" value="Chromosome"/>
</dbReference>
<keyword evidence="2" id="KW-1185">Reference proteome</keyword>
<dbReference type="RefSeq" id="WP_203420890.1">
    <property type="nucleotide sequence ID" value="NZ_CP069352.1"/>
</dbReference>
<evidence type="ECO:0008006" key="3">
    <source>
        <dbReference type="Google" id="ProtNLM"/>
    </source>
</evidence>
<organism evidence="1 2">
    <name type="scientific">Pseudomonas granadensis</name>
    <dbReference type="NCBI Taxonomy" id="1421430"/>
    <lineage>
        <taxon>Bacteria</taxon>
        <taxon>Pseudomonadati</taxon>
        <taxon>Pseudomonadota</taxon>
        <taxon>Gammaproteobacteria</taxon>
        <taxon>Pseudomonadales</taxon>
        <taxon>Pseudomonadaceae</taxon>
        <taxon>Pseudomonas</taxon>
    </lineage>
</organism>
<dbReference type="EMBL" id="CP069352">
    <property type="protein sequence ID" value="QRK85378.1"/>
    <property type="molecule type" value="Genomic_DNA"/>
</dbReference>
<proteinExistence type="predicted"/>
<evidence type="ECO:0000313" key="1">
    <source>
        <dbReference type="EMBL" id="QRK85378.1"/>
    </source>
</evidence>
<accession>A0ABX7GJ05</accession>
<name>A0ABX7GJ05_9PSED</name>
<evidence type="ECO:0000313" key="2">
    <source>
        <dbReference type="Proteomes" id="UP000663686"/>
    </source>
</evidence>
<sequence length="129" mass="14563">MWTDYITDKKQWLAIFGDGYTPPNISISHAIFSDNAITLKLFSNLTGDSYPAKWIKNGYNECAFDLIINNVTTVEIINFSFYGPLDLKIKNNDNKYEIKATINMLCNFTCSASAIFITNIKAYHNDGAV</sequence>